<evidence type="ECO:0000256" key="4">
    <source>
        <dbReference type="ARBA" id="ARBA00022989"/>
    </source>
</evidence>
<dbReference type="Pfam" id="PF03743">
    <property type="entry name" value="TrbI"/>
    <property type="match status" value="1"/>
</dbReference>
<gene>
    <name evidence="8" type="ORF">QE369_002078</name>
</gene>
<protein>
    <submittedName>
        <fullName evidence="8">Type IV secretion system protein VirB10</fullName>
    </submittedName>
</protein>
<feature type="compositionally biased region" description="Polar residues" evidence="6">
    <location>
        <begin position="408"/>
        <end position="417"/>
    </location>
</feature>
<name>A0AAJ2B982_9HYPH</name>
<dbReference type="CDD" id="cd16429">
    <property type="entry name" value="VirB10"/>
    <property type="match status" value="1"/>
</dbReference>
<comment type="subcellular location">
    <subcellularLocation>
        <location evidence="1">Membrane</location>
        <topology evidence="1">Single-pass membrane protein</topology>
    </subcellularLocation>
</comment>
<evidence type="ECO:0000256" key="2">
    <source>
        <dbReference type="ARBA" id="ARBA00010265"/>
    </source>
</evidence>
<evidence type="ECO:0000256" key="7">
    <source>
        <dbReference type="SAM" id="Phobius"/>
    </source>
</evidence>
<feature type="region of interest" description="Disordered" evidence="6">
    <location>
        <begin position="395"/>
        <end position="417"/>
    </location>
</feature>
<keyword evidence="4 7" id="KW-1133">Transmembrane helix</keyword>
<feature type="transmembrane region" description="Helical" evidence="7">
    <location>
        <begin position="48"/>
        <end position="66"/>
    </location>
</feature>
<feature type="compositionally biased region" description="Low complexity" evidence="6">
    <location>
        <begin position="395"/>
        <end position="407"/>
    </location>
</feature>
<dbReference type="InterPro" id="IPR042217">
    <property type="entry name" value="T4SS_VirB10/TrbI"/>
</dbReference>
<evidence type="ECO:0000256" key="1">
    <source>
        <dbReference type="ARBA" id="ARBA00004167"/>
    </source>
</evidence>
<comment type="similarity">
    <text evidence="2">Belongs to the TrbI/VirB10 family.</text>
</comment>
<evidence type="ECO:0000313" key="8">
    <source>
        <dbReference type="EMBL" id="MDR6101881.1"/>
    </source>
</evidence>
<dbReference type="EMBL" id="JAVIZC010000002">
    <property type="protein sequence ID" value="MDR6101881.1"/>
    <property type="molecule type" value="Genomic_DNA"/>
</dbReference>
<accession>A0AAJ2B982</accession>
<evidence type="ECO:0000256" key="6">
    <source>
        <dbReference type="SAM" id="MobiDB-lite"/>
    </source>
</evidence>
<keyword evidence="3 7" id="KW-0812">Transmembrane</keyword>
<dbReference type="Gene3D" id="2.40.128.260">
    <property type="entry name" value="Type IV secretion system, VirB10/TraB/TrbI"/>
    <property type="match status" value="1"/>
</dbReference>
<dbReference type="GO" id="GO:0016020">
    <property type="term" value="C:membrane"/>
    <property type="evidence" value="ECO:0007669"/>
    <property type="project" value="UniProtKB-SubCell"/>
</dbReference>
<comment type="caution">
    <text evidence="8">The sequence shown here is derived from an EMBL/GenBank/DDBJ whole genome shotgun (WGS) entry which is preliminary data.</text>
</comment>
<dbReference type="AlphaFoldDB" id="A0AAJ2B982"/>
<evidence type="ECO:0000313" key="9">
    <source>
        <dbReference type="Proteomes" id="UP001255601"/>
    </source>
</evidence>
<keyword evidence="5 7" id="KW-0472">Membrane</keyword>
<reference evidence="8" key="1">
    <citation type="submission" date="2023-08" db="EMBL/GenBank/DDBJ databases">
        <title>Functional and genomic diversity of the sorghum phyllosphere microbiome.</title>
        <authorList>
            <person name="Shade A."/>
        </authorList>
    </citation>
    <scope>NUCLEOTIDE SEQUENCE</scope>
    <source>
        <strain evidence="8">SORGH_AS_0974</strain>
    </source>
</reference>
<evidence type="ECO:0000256" key="5">
    <source>
        <dbReference type="ARBA" id="ARBA00023136"/>
    </source>
</evidence>
<sequence length="459" mass="49878">MTSDNQPDDKAHLQQEEEMRLAAEREVLLDERRTRQTGSPKGVKRAKVMAMAIIGGATFLLIVVAGPSGALKLLGVIGGDERQTSSVDMEVDREKNAQTKLDFVVPGSPEAKKEEPVDPNLAWNQRFKDMQDKLLEMERRKPEISVSEIRNMLSSYNETVTRRLEEERKAMAAENARLREEAQRAEDERRRAEEEAKQRALSSKERAEIDKAQRESDSVIVDEGDKAGGIQAQGADGELAADLDKNERFLKSAASSVVQTSVSQKLIDPSRMIVQGAIISAVLETAIDTQLPGNIKAQVMRPVYSFDGSRVLMPPGTMLIGQFNNDVDLAQKRVLIAWNRAVTPEGKSIAIGSTGTDTLGRAGTLGNVDNRYGTKFGAAILISAISAIPSALSSRTSGSSSGSSGTTVNIGDQAASNAGSDISDQANGVMEQYLSLPPIIRIPQGEEIRVFVNRDLVFR</sequence>
<proteinExistence type="inferred from homology"/>
<dbReference type="InterPro" id="IPR005498">
    <property type="entry name" value="T4SS_VirB10/TraB/TrbI"/>
</dbReference>
<dbReference type="Proteomes" id="UP001255601">
    <property type="component" value="Unassembled WGS sequence"/>
</dbReference>
<dbReference type="RefSeq" id="WP_309770780.1">
    <property type="nucleotide sequence ID" value="NZ_JAVIZC010000002.1"/>
</dbReference>
<feature type="compositionally biased region" description="Basic and acidic residues" evidence="6">
    <location>
        <begin position="175"/>
        <end position="217"/>
    </location>
</feature>
<feature type="region of interest" description="Disordered" evidence="6">
    <location>
        <begin position="175"/>
        <end position="219"/>
    </location>
</feature>
<evidence type="ECO:0000256" key="3">
    <source>
        <dbReference type="ARBA" id="ARBA00022692"/>
    </source>
</evidence>
<organism evidence="8 9">
    <name type="scientific">Agrobacterium larrymoorei</name>
    <dbReference type="NCBI Taxonomy" id="160699"/>
    <lineage>
        <taxon>Bacteria</taxon>
        <taxon>Pseudomonadati</taxon>
        <taxon>Pseudomonadota</taxon>
        <taxon>Alphaproteobacteria</taxon>
        <taxon>Hyphomicrobiales</taxon>
        <taxon>Rhizobiaceae</taxon>
        <taxon>Rhizobium/Agrobacterium group</taxon>
        <taxon>Agrobacterium</taxon>
    </lineage>
</organism>